<evidence type="ECO:0000313" key="2">
    <source>
        <dbReference type="EMBL" id="KAJ8435429.1"/>
    </source>
</evidence>
<reference evidence="2" key="1">
    <citation type="submission" date="2022-04" db="EMBL/GenBank/DDBJ databases">
        <title>Carnegiea gigantea Genome sequencing and assembly v2.</title>
        <authorList>
            <person name="Copetti D."/>
            <person name="Sanderson M.J."/>
            <person name="Burquez A."/>
            <person name="Wojciechowski M.F."/>
        </authorList>
    </citation>
    <scope>NUCLEOTIDE SEQUENCE</scope>
    <source>
        <strain evidence="2">SGP5-SGP5p</strain>
        <tissue evidence="2">Aerial part</tissue>
    </source>
</reference>
<dbReference type="Proteomes" id="UP001153076">
    <property type="component" value="Unassembled WGS sequence"/>
</dbReference>
<dbReference type="OrthoDB" id="1752268at2759"/>
<gene>
    <name evidence="2" type="ORF">Cgig2_013927</name>
</gene>
<dbReference type="CDD" id="cd00303">
    <property type="entry name" value="retropepsin_like"/>
    <property type="match status" value="1"/>
</dbReference>
<dbReference type="Gene3D" id="2.40.70.10">
    <property type="entry name" value="Acid Proteases"/>
    <property type="match status" value="1"/>
</dbReference>
<evidence type="ECO:0000313" key="3">
    <source>
        <dbReference type="Proteomes" id="UP001153076"/>
    </source>
</evidence>
<dbReference type="PANTHER" id="PTHR33240">
    <property type="entry name" value="OS08G0508500 PROTEIN"/>
    <property type="match status" value="1"/>
</dbReference>
<dbReference type="AlphaFoldDB" id="A0A9Q1K2Q0"/>
<keyword evidence="3" id="KW-1185">Reference proteome</keyword>
<feature type="region of interest" description="Disordered" evidence="1">
    <location>
        <begin position="67"/>
        <end position="103"/>
    </location>
</feature>
<dbReference type="PANTHER" id="PTHR33240:SF17">
    <property type="entry name" value="EUKARYOTIC PEPTIDE CHAIN RELEASE FACTOR GTP-BINDING SUBUNIT-LIKE"/>
    <property type="match status" value="1"/>
</dbReference>
<organism evidence="2 3">
    <name type="scientific">Carnegiea gigantea</name>
    <dbReference type="NCBI Taxonomy" id="171969"/>
    <lineage>
        <taxon>Eukaryota</taxon>
        <taxon>Viridiplantae</taxon>
        <taxon>Streptophyta</taxon>
        <taxon>Embryophyta</taxon>
        <taxon>Tracheophyta</taxon>
        <taxon>Spermatophyta</taxon>
        <taxon>Magnoliopsida</taxon>
        <taxon>eudicotyledons</taxon>
        <taxon>Gunneridae</taxon>
        <taxon>Pentapetalae</taxon>
        <taxon>Caryophyllales</taxon>
        <taxon>Cactineae</taxon>
        <taxon>Cactaceae</taxon>
        <taxon>Cactoideae</taxon>
        <taxon>Echinocereeae</taxon>
        <taxon>Carnegiea</taxon>
    </lineage>
</organism>
<protein>
    <submittedName>
        <fullName evidence="2">Uncharacterized protein</fullName>
    </submittedName>
</protein>
<accession>A0A9Q1K2Q0</accession>
<evidence type="ECO:0000256" key="1">
    <source>
        <dbReference type="SAM" id="MobiDB-lite"/>
    </source>
</evidence>
<proteinExistence type="predicted"/>
<dbReference type="InterPro" id="IPR021109">
    <property type="entry name" value="Peptidase_aspartic_dom_sf"/>
</dbReference>
<sequence length="441" mass="48744">MTETIPQQVLEQVKQAMEAANSTRPQPHFDYVPTAGCEPSHRGSTRHPIQTGVGDPIRSIMIGTRVRQSGQVAAPSRGRRPRPPRPLLPVRPTPGGLLSLKNKTRLPGLDGRLRAEQKPTQPQLGMKSVRRKLWPLLLEAMQRVLTIEQGPCITVSTVVFGGKETLCFASPHNDPLAVEMTIARAIVWRILIGTRSSIDIITWDCLKKLTHPGRDIVPLVHPIFGFEGQKVNPTSMICLPIHFGDKLKAKNLEVDFLVVDVATAYNVILGHPTLHKCKYSLKKRKKKTKKKEQGKKSGLHIRISTFLTTLIFRSPGISIQGVSCLIPYTITLIGRRYKLHVLGVLAVVLGLLVLVDVVEHRWYWGSSRSSLQHSAAALTPQTNASAIVTSSLVILERSEVPEVTKSQDLTKSWINKNLAMGSALIKLVYGRWVLGGEPPMA</sequence>
<name>A0A9Q1K2Q0_9CARY</name>
<comment type="caution">
    <text evidence="2">The sequence shown here is derived from an EMBL/GenBank/DDBJ whole genome shotgun (WGS) entry which is preliminary data.</text>
</comment>
<dbReference type="EMBL" id="JAKOGI010000413">
    <property type="protein sequence ID" value="KAJ8435429.1"/>
    <property type="molecule type" value="Genomic_DNA"/>
</dbReference>